<dbReference type="GO" id="GO:0006790">
    <property type="term" value="P:sulfur compound metabolic process"/>
    <property type="evidence" value="ECO:0007669"/>
    <property type="project" value="TreeGrafter"/>
</dbReference>
<name>A0A0F9Y3F2_9ZZZZ</name>
<dbReference type="CDD" id="cd02110">
    <property type="entry name" value="SO_family_Moco_dimer"/>
    <property type="match status" value="1"/>
</dbReference>
<protein>
    <recommendedName>
        <fullName evidence="1">Oxidoreductase molybdopterin-binding domain-containing protein</fullName>
    </recommendedName>
</protein>
<feature type="domain" description="Oxidoreductase molybdopterin-binding" evidence="1">
    <location>
        <begin position="80"/>
        <end position="243"/>
    </location>
</feature>
<gene>
    <name evidence="2" type="ORF">LCGC14_0140310</name>
</gene>
<dbReference type="Gene3D" id="3.90.420.10">
    <property type="entry name" value="Oxidoreductase, molybdopterin-binding domain"/>
    <property type="match status" value="1"/>
</dbReference>
<organism evidence="2">
    <name type="scientific">marine sediment metagenome</name>
    <dbReference type="NCBI Taxonomy" id="412755"/>
    <lineage>
        <taxon>unclassified sequences</taxon>
        <taxon>metagenomes</taxon>
        <taxon>ecological metagenomes</taxon>
    </lineage>
</organism>
<dbReference type="Pfam" id="PF00174">
    <property type="entry name" value="Oxidored_molyb"/>
    <property type="match status" value="1"/>
</dbReference>
<dbReference type="InterPro" id="IPR000572">
    <property type="entry name" value="OxRdtase_Mopterin-bd_dom"/>
</dbReference>
<dbReference type="PRINTS" id="PR00407">
    <property type="entry name" value="EUMOPTERIN"/>
</dbReference>
<dbReference type="PROSITE" id="PS51318">
    <property type="entry name" value="TAT"/>
    <property type="match status" value="1"/>
</dbReference>
<dbReference type="InterPro" id="IPR014756">
    <property type="entry name" value="Ig_E-set"/>
</dbReference>
<dbReference type="SUPFAM" id="SSF56524">
    <property type="entry name" value="Oxidoreductase molybdopterin-binding domain"/>
    <property type="match status" value="1"/>
</dbReference>
<evidence type="ECO:0000313" key="2">
    <source>
        <dbReference type="EMBL" id="KKN99238.1"/>
    </source>
</evidence>
<dbReference type="PANTHER" id="PTHR19372:SF7">
    <property type="entry name" value="SULFITE OXIDASE, MITOCHONDRIAL"/>
    <property type="match status" value="1"/>
</dbReference>
<dbReference type="Gene3D" id="2.60.40.650">
    <property type="match status" value="1"/>
</dbReference>
<dbReference type="AlphaFoldDB" id="A0A0F9Y3F2"/>
<accession>A0A0F9Y3F2</accession>
<dbReference type="SUPFAM" id="SSF81296">
    <property type="entry name" value="E set domains"/>
    <property type="match status" value="1"/>
</dbReference>
<sequence length="383" mass="43004">MTIESESRRNMLKAGLGAGVMAAGASFPWMALAQGEELMPFLDVPEGYDPGPRRPGMTHIIDTRQINNFYSDDFYVVQHYGQPELDVDNYRLTVTGLVDRPLSFTLDELMALPDQTLDAGFECGGNGNRMYHGLVGNARWRGINLKALLERAGVQEDGREVVFFGGDIGQEEIRGRTVDKAFARSLSLEDAMREDNMIAFEMNGQPLPVHHGRPVRLLVPGFYGVANVKWLTQIHVQDTRYMGRFMGRDYVTLKKDMVGDQERWVENSVARMNLKSVIARVTRRGNSHRISGFALNDGTPLRSIDISIDGGAWQQAVIDPQASTYSWKPFHFDWQGATPGEHTIVSRVTDIEGSTQAVTEDLPERVSYWEEFGQFPRRVMIGA</sequence>
<dbReference type="InterPro" id="IPR006311">
    <property type="entry name" value="TAT_signal"/>
</dbReference>
<dbReference type="InterPro" id="IPR008335">
    <property type="entry name" value="Mopterin_OxRdtase_euk"/>
</dbReference>
<dbReference type="GO" id="GO:0020037">
    <property type="term" value="F:heme binding"/>
    <property type="evidence" value="ECO:0007669"/>
    <property type="project" value="TreeGrafter"/>
</dbReference>
<dbReference type="GO" id="GO:0043546">
    <property type="term" value="F:molybdopterin cofactor binding"/>
    <property type="evidence" value="ECO:0007669"/>
    <property type="project" value="TreeGrafter"/>
</dbReference>
<dbReference type="InterPro" id="IPR036374">
    <property type="entry name" value="OxRdtase_Mopterin-bd_sf"/>
</dbReference>
<dbReference type="PANTHER" id="PTHR19372">
    <property type="entry name" value="SULFITE REDUCTASE"/>
    <property type="match status" value="1"/>
</dbReference>
<proteinExistence type="predicted"/>
<dbReference type="EMBL" id="LAZR01000048">
    <property type="protein sequence ID" value="KKN99238.1"/>
    <property type="molecule type" value="Genomic_DNA"/>
</dbReference>
<comment type="caution">
    <text evidence="2">The sequence shown here is derived from an EMBL/GenBank/DDBJ whole genome shotgun (WGS) entry which is preliminary data.</text>
</comment>
<evidence type="ECO:0000259" key="1">
    <source>
        <dbReference type="Pfam" id="PF00174"/>
    </source>
</evidence>
<dbReference type="GO" id="GO:0008482">
    <property type="term" value="F:sulfite oxidase activity"/>
    <property type="evidence" value="ECO:0007669"/>
    <property type="project" value="TreeGrafter"/>
</dbReference>
<reference evidence="2" key="1">
    <citation type="journal article" date="2015" name="Nature">
        <title>Complex archaea that bridge the gap between prokaryotes and eukaryotes.</title>
        <authorList>
            <person name="Spang A."/>
            <person name="Saw J.H."/>
            <person name="Jorgensen S.L."/>
            <person name="Zaremba-Niedzwiedzka K."/>
            <person name="Martijn J."/>
            <person name="Lind A.E."/>
            <person name="van Eijk R."/>
            <person name="Schleper C."/>
            <person name="Guy L."/>
            <person name="Ettema T.J."/>
        </authorList>
    </citation>
    <scope>NUCLEOTIDE SEQUENCE</scope>
</reference>